<dbReference type="EMBL" id="QCYY01000531">
    <property type="protein sequence ID" value="ROT84514.1"/>
    <property type="molecule type" value="Genomic_DNA"/>
</dbReference>
<organism evidence="2 3">
    <name type="scientific">Penaeus vannamei</name>
    <name type="common">Whiteleg shrimp</name>
    <name type="synonym">Litopenaeus vannamei</name>
    <dbReference type="NCBI Taxonomy" id="6689"/>
    <lineage>
        <taxon>Eukaryota</taxon>
        <taxon>Metazoa</taxon>
        <taxon>Ecdysozoa</taxon>
        <taxon>Arthropoda</taxon>
        <taxon>Crustacea</taxon>
        <taxon>Multicrustacea</taxon>
        <taxon>Malacostraca</taxon>
        <taxon>Eumalacostraca</taxon>
        <taxon>Eucarida</taxon>
        <taxon>Decapoda</taxon>
        <taxon>Dendrobranchiata</taxon>
        <taxon>Penaeoidea</taxon>
        <taxon>Penaeidae</taxon>
        <taxon>Penaeus</taxon>
    </lineage>
</organism>
<gene>
    <name evidence="2" type="ORF">C7M84_022274</name>
</gene>
<feature type="region of interest" description="Disordered" evidence="1">
    <location>
        <begin position="1"/>
        <end position="36"/>
    </location>
</feature>
<evidence type="ECO:0000256" key="1">
    <source>
        <dbReference type="SAM" id="MobiDB-lite"/>
    </source>
</evidence>
<dbReference type="AlphaFoldDB" id="A0A423U743"/>
<name>A0A423U743_PENVA</name>
<keyword evidence="3" id="KW-1185">Reference proteome</keyword>
<reference evidence="2 3" key="1">
    <citation type="submission" date="2018-04" db="EMBL/GenBank/DDBJ databases">
        <authorList>
            <person name="Zhang X."/>
            <person name="Yuan J."/>
            <person name="Li F."/>
            <person name="Xiang J."/>
        </authorList>
    </citation>
    <scope>NUCLEOTIDE SEQUENCE [LARGE SCALE GENOMIC DNA]</scope>
    <source>
        <tissue evidence="2">Muscle</tissue>
    </source>
</reference>
<evidence type="ECO:0000313" key="2">
    <source>
        <dbReference type="EMBL" id="ROT84514.1"/>
    </source>
</evidence>
<accession>A0A423U743</accession>
<reference evidence="2 3" key="2">
    <citation type="submission" date="2019-01" db="EMBL/GenBank/DDBJ databases">
        <title>The decoding of complex shrimp genome reveals the adaptation for benthos swimmer, frequently molting mechanism and breeding impact on genome.</title>
        <authorList>
            <person name="Sun Y."/>
            <person name="Gao Y."/>
            <person name="Yu Y."/>
        </authorList>
    </citation>
    <scope>NUCLEOTIDE SEQUENCE [LARGE SCALE GENOMIC DNA]</scope>
    <source>
        <tissue evidence="2">Muscle</tissue>
    </source>
</reference>
<dbReference type="Proteomes" id="UP000283509">
    <property type="component" value="Unassembled WGS sequence"/>
</dbReference>
<proteinExistence type="predicted"/>
<feature type="non-terminal residue" evidence="2">
    <location>
        <position position="1"/>
    </location>
</feature>
<protein>
    <submittedName>
        <fullName evidence="2">Uncharacterized protein</fullName>
    </submittedName>
</protein>
<feature type="compositionally biased region" description="Basic and acidic residues" evidence="1">
    <location>
        <begin position="15"/>
        <end position="30"/>
    </location>
</feature>
<comment type="caution">
    <text evidence="2">The sequence shown here is derived from an EMBL/GenBank/DDBJ whole genome shotgun (WGS) entry which is preliminary data.</text>
</comment>
<sequence>VIAGDVLVGNGRVGSARDGRETPRHPREEAQVPLRPGLLPGTRWTKVLSSSLVRKISRNDKMSERAILVTDRQICKLHSKTHAFGIPHSRSLTPTLTLFLSSPFPSPPPPSPSLLFPSPSLSLYAVVN</sequence>
<evidence type="ECO:0000313" key="3">
    <source>
        <dbReference type="Proteomes" id="UP000283509"/>
    </source>
</evidence>